<name>A0A0B0NRD4_GOSAR</name>
<dbReference type="EMBL" id="KN400024">
    <property type="protein sequence ID" value="KHG13656.1"/>
    <property type="molecule type" value="Genomic_DNA"/>
</dbReference>
<gene>
    <name evidence="1" type="ORF">F383_19953</name>
</gene>
<reference evidence="2" key="1">
    <citation type="submission" date="2014-09" db="EMBL/GenBank/DDBJ databases">
        <authorList>
            <person name="Mudge J."/>
            <person name="Ramaraj T."/>
            <person name="Lindquist I.E."/>
            <person name="Bharti A.K."/>
            <person name="Sundararajan A."/>
            <person name="Cameron C.T."/>
            <person name="Woodward J.E."/>
            <person name="May G.D."/>
            <person name="Brubaker C."/>
            <person name="Broadhvest J."/>
            <person name="Wilkins T.A."/>
        </authorList>
    </citation>
    <scope>NUCLEOTIDE SEQUENCE</scope>
    <source>
        <strain evidence="2">cv. AKA8401</strain>
    </source>
</reference>
<protein>
    <submittedName>
        <fullName evidence="1">Cytochrome c oxidase subunit 8B, mitochondrial</fullName>
    </submittedName>
</protein>
<dbReference type="Proteomes" id="UP000032142">
    <property type="component" value="Unassembled WGS sequence"/>
</dbReference>
<keyword evidence="2" id="KW-1185">Reference proteome</keyword>
<accession>A0A0B0NRD4</accession>
<dbReference type="AlphaFoldDB" id="A0A0B0NRD4"/>
<evidence type="ECO:0000313" key="1">
    <source>
        <dbReference type="EMBL" id="KHG13656.1"/>
    </source>
</evidence>
<proteinExistence type="predicted"/>
<organism evidence="1 2">
    <name type="scientific">Gossypium arboreum</name>
    <name type="common">Tree cotton</name>
    <name type="synonym">Gossypium nanking</name>
    <dbReference type="NCBI Taxonomy" id="29729"/>
    <lineage>
        <taxon>Eukaryota</taxon>
        <taxon>Viridiplantae</taxon>
        <taxon>Streptophyta</taxon>
        <taxon>Embryophyta</taxon>
        <taxon>Tracheophyta</taxon>
        <taxon>Spermatophyta</taxon>
        <taxon>Magnoliopsida</taxon>
        <taxon>eudicotyledons</taxon>
        <taxon>Gunneridae</taxon>
        <taxon>Pentapetalae</taxon>
        <taxon>rosids</taxon>
        <taxon>malvids</taxon>
        <taxon>Malvales</taxon>
        <taxon>Malvaceae</taxon>
        <taxon>Malvoideae</taxon>
        <taxon>Gossypium</taxon>
    </lineage>
</organism>
<sequence>MEFGPRPGKEQDFGINRINCPYFVPSGWVARHVLRYCLASSGIKGRRRLDYTINWTLGTPCDMVHID</sequence>
<evidence type="ECO:0000313" key="2">
    <source>
        <dbReference type="Proteomes" id="UP000032142"/>
    </source>
</evidence>